<dbReference type="EMBL" id="KB312289">
    <property type="protein sequence ID" value="ELT87516.1"/>
    <property type="molecule type" value="Genomic_DNA"/>
</dbReference>
<proteinExistence type="predicted"/>
<reference evidence="4" key="1">
    <citation type="submission" date="2012-12" db="EMBL/GenBank/DDBJ databases">
        <authorList>
            <person name="Hellsten U."/>
            <person name="Grimwood J."/>
            <person name="Chapman J.A."/>
            <person name="Shapiro H."/>
            <person name="Aerts A."/>
            <person name="Otillar R.P."/>
            <person name="Terry A.Y."/>
            <person name="Boore J.L."/>
            <person name="Simakov O."/>
            <person name="Marletaz F."/>
            <person name="Cho S.-J."/>
            <person name="Edsinger-Gonzales E."/>
            <person name="Havlak P."/>
            <person name="Kuo D.-H."/>
            <person name="Larsson T."/>
            <person name="Lv J."/>
            <person name="Arendt D."/>
            <person name="Savage R."/>
            <person name="Osoegawa K."/>
            <person name="de Jong P."/>
            <person name="Lindberg D.R."/>
            <person name="Seaver E.C."/>
            <person name="Weisblat D.A."/>
            <person name="Putnam N.H."/>
            <person name="Grigoriev I.V."/>
            <person name="Rokhsar D.S."/>
        </authorList>
    </citation>
    <scope>NUCLEOTIDE SEQUENCE</scope>
    <source>
        <strain evidence="4">I ESC-2004</strain>
    </source>
</reference>
<dbReference type="Proteomes" id="UP000014760">
    <property type="component" value="Unassembled WGS sequence"/>
</dbReference>
<accession>R7T439</accession>
<feature type="region of interest" description="Disordered" evidence="1">
    <location>
        <begin position="108"/>
        <end position="145"/>
    </location>
</feature>
<dbReference type="EnsemblMetazoa" id="CapteT196750">
    <property type="protein sequence ID" value="CapteP196750"/>
    <property type="gene ID" value="CapteG196750"/>
</dbReference>
<gene>
    <name evidence="2" type="ORF">CAPTEDRAFT_196750</name>
</gene>
<dbReference type="AlphaFoldDB" id="R7T439"/>
<evidence type="ECO:0000313" key="3">
    <source>
        <dbReference type="EnsemblMetazoa" id="CapteP196750"/>
    </source>
</evidence>
<evidence type="ECO:0000313" key="4">
    <source>
        <dbReference type="Proteomes" id="UP000014760"/>
    </source>
</evidence>
<feature type="compositionally biased region" description="Basic residues" evidence="1">
    <location>
        <begin position="115"/>
        <end position="124"/>
    </location>
</feature>
<dbReference type="HOGENOM" id="CLU_1788696_0_0_1"/>
<dbReference type="EMBL" id="AMQN01015849">
    <property type="status" value="NOT_ANNOTATED_CDS"/>
    <property type="molecule type" value="Genomic_DNA"/>
</dbReference>
<keyword evidence="4" id="KW-1185">Reference proteome</keyword>
<feature type="compositionally biased region" description="Basic and acidic residues" evidence="1">
    <location>
        <begin position="125"/>
        <end position="145"/>
    </location>
</feature>
<sequence>MGGVGCVTPDSGRSRHTIKRSTKLVKAAVTGEFEMEDKTKESLSALHKAIIGQKPVDLEDEKVMQTLIEENQQWIKTEKERSRTGRLWLNYMEQIQWEVKVTFQKAPDKHQDVKNRHRRRHVQQQRRDCRNVTGEVRDGVRGRCH</sequence>
<evidence type="ECO:0000256" key="1">
    <source>
        <dbReference type="SAM" id="MobiDB-lite"/>
    </source>
</evidence>
<evidence type="ECO:0000313" key="2">
    <source>
        <dbReference type="EMBL" id="ELT87516.1"/>
    </source>
</evidence>
<reference evidence="3" key="3">
    <citation type="submission" date="2015-06" db="UniProtKB">
        <authorList>
            <consortium name="EnsemblMetazoa"/>
        </authorList>
    </citation>
    <scope>IDENTIFICATION</scope>
</reference>
<reference evidence="2 4" key="2">
    <citation type="journal article" date="2013" name="Nature">
        <title>Insights into bilaterian evolution from three spiralian genomes.</title>
        <authorList>
            <person name="Simakov O."/>
            <person name="Marletaz F."/>
            <person name="Cho S.J."/>
            <person name="Edsinger-Gonzales E."/>
            <person name="Havlak P."/>
            <person name="Hellsten U."/>
            <person name="Kuo D.H."/>
            <person name="Larsson T."/>
            <person name="Lv J."/>
            <person name="Arendt D."/>
            <person name="Savage R."/>
            <person name="Osoegawa K."/>
            <person name="de Jong P."/>
            <person name="Grimwood J."/>
            <person name="Chapman J.A."/>
            <person name="Shapiro H."/>
            <person name="Aerts A."/>
            <person name="Otillar R.P."/>
            <person name="Terry A.Y."/>
            <person name="Boore J.L."/>
            <person name="Grigoriev I.V."/>
            <person name="Lindberg D.R."/>
            <person name="Seaver E.C."/>
            <person name="Weisblat D.A."/>
            <person name="Putnam N.H."/>
            <person name="Rokhsar D.S."/>
        </authorList>
    </citation>
    <scope>NUCLEOTIDE SEQUENCE</scope>
    <source>
        <strain evidence="2 4">I ESC-2004</strain>
    </source>
</reference>
<protein>
    <submittedName>
        <fullName evidence="2 3">Uncharacterized protein</fullName>
    </submittedName>
</protein>
<organism evidence="2">
    <name type="scientific">Capitella teleta</name>
    <name type="common">Polychaete worm</name>
    <dbReference type="NCBI Taxonomy" id="283909"/>
    <lineage>
        <taxon>Eukaryota</taxon>
        <taxon>Metazoa</taxon>
        <taxon>Spiralia</taxon>
        <taxon>Lophotrochozoa</taxon>
        <taxon>Annelida</taxon>
        <taxon>Polychaeta</taxon>
        <taxon>Sedentaria</taxon>
        <taxon>Scolecida</taxon>
        <taxon>Capitellidae</taxon>
        <taxon>Capitella</taxon>
    </lineage>
</organism>
<name>R7T439_CAPTE</name>